<dbReference type="InParanoid" id="A0A1X7SIR6"/>
<sequence length="127" mass="14848">MRLLFKDLRCFDHNLDLAINKGLVDNRIDRAIRLCRKVVAAFSYSWKCKRSLREMQEKNNIPCKKLIADVSTRWSSTANMINRILKQKEVIRIVLGQDRTTSHLLPSWQDLEVLQCVATVITPFQTF</sequence>
<dbReference type="PANTHER" id="PTHR46481:SF9">
    <property type="entry name" value="ZINC FINGER BED DOMAIN-CONTAINING PROTEIN 1-LIKE"/>
    <property type="match status" value="1"/>
</dbReference>
<dbReference type="InterPro" id="IPR052035">
    <property type="entry name" value="ZnF_BED_domain_contain"/>
</dbReference>
<protein>
    <recommendedName>
        <fullName evidence="2">HAT C-terminal dimerisation domain-containing protein</fullName>
    </recommendedName>
</protein>
<evidence type="ECO:0008006" key="2">
    <source>
        <dbReference type="Google" id="ProtNLM"/>
    </source>
</evidence>
<name>A0A1X7SIR6_AMPQE</name>
<proteinExistence type="predicted"/>
<dbReference type="EnsemblMetazoa" id="Aqu2.1.01944_001">
    <property type="protein sequence ID" value="Aqu2.1.01944_001"/>
    <property type="gene ID" value="Aqu2.1.01944"/>
</dbReference>
<dbReference type="OrthoDB" id="1607513at2759"/>
<dbReference type="SUPFAM" id="SSF53098">
    <property type="entry name" value="Ribonuclease H-like"/>
    <property type="match status" value="1"/>
</dbReference>
<organism evidence="1">
    <name type="scientific">Amphimedon queenslandica</name>
    <name type="common">Sponge</name>
    <dbReference type="NCBI Taxonomy" id="400682"/>
    <lineage>
        <taxon>Eukaryota</taxon>
        <taxon>Metazoa</taxon>
        <taxon>Porifera</taxon>
        <taxon>Demospongiae</taxon>
        <taxon>Heteroscleromorpha</taxon>
        <taxon>Haplosclerida</taxon>
        <taxon>Niphatidae</taxon>
        <taxon>Amphimedon</taxon>
    </lineage>
</organism>
<evidence type="ECO:0000313" key="1">
    <source>
        <dbReference type="EnsemblMetazoa" id="Aqu2.1.01944_001"/>
    </source>
</evidence>
<dbReference type="AlphaFoldDB" id="A0A1X7SIR6"/>
<dbReference type="STRING" id="400682.A0A1X7SIR6"/>
<dbReference type="eggNOG" id="KOG1121">
    <property type="taxonomic scope" value="Eukaryota"/>
</dbReference>
<reference evidence="1" key="1">
    <citation type="submission" date="2017-05" db="UniProtKB">
        <authorList>
            <consortium name="EnsemblMetazoa"/>
        </authorList>
    </citation>
    <scope>IDENTIFICATION</scope>
</reference>
<accession>A0A1X7SIR6</accession>
<dbReference type="InterPro" id="IPR012337">
    <property type="entry name" value="RNaseH-like_sf"/>
</dbReference>
<dbReference type="PANTHER" id="PTHR46481">
    <property type="entry name" value="ZINC FINGER BED DOMAIN-CONTAINING PROTEIN 4"/>
    <property type="match status" value="1"/>
</dbReference>